<protein>
    <recommendedName>
        <fullName evidence="4">Acyl-CoA dehydrogenase/oxidase N-terminal domain-containing protein</fullName>
    </recommendedName>
</protein>
<dbReference type="PANTHER" id="PTHR43831">
    <property type="entry name" value="ISOBUTYRYL-COA DEHYDROGENASE"/>
    <property type="match status" value="1"/>
</dbReference>
<evidence type="ECO:0000256" key="3">
    <source>
        <dbReference type="ARBA" id="ARBA00022827"/>
    </source>
</evidence>
<dbReference type="Proteomes" id="UP000000305">
    <property type="component" value="Unassembled WGS sequence"/>
</dbReference>
<dbReference type="HOGENOM" id="CLU_165853_0_0_1"/>
<dbReference type="KEGG" id="dpx:DAPPUDRAFT_332766"/>
<dbReference type="InterPro" id="IPR046373">
    <property type="entry name" value="Acyl-CoA_Oxase/DH_mid-dom_sf"/>
</dbReference>
<dbReference type="GO" id="GO:0003995">
    <property type="term" value="F:acyl-CoA dehydrogenase activity"/>
    <property type="evidence" value="ECO:0007669"/>
    <property type="project" value="InterPro"/>
</dbReference>
<evidence type="ECO:0000259" key="4">
    <source>
        <dbReference type="Pfam" id="PF02771"/>
    </source>
</evidence>
<dbReference type="OrthoDB" id="10254877at2759"/>
<dbReference type="STRING" id="6669.E9HQW8"/>
<dbReference type="InterPro" id="IPR052547">
    <property type="entry name" value="Mito_Isobutyryl-CoADH"/>
</dbReference>
<dbReference type="PhylomeDB" id="E9HQW8"/>
<keyword evidence="3" id="KW-0274">FAD</keyword>
<feature type="non-terminal residue" evidence="5">
    <location>
        <position position="1"/>
    </location>
</feature>
<dbReference type="AlphaFoldDB" id="E9HQW8"/>
<evidence type="ECO:0000313" key="5">
    <source>
        <dbReference type="EMBL" id="EFX65850.1"/>
    </source>
</evidence>
<dbReference type="eggNOG" id="KOG0140">
    <property type="taxonomic scope" value="Eukaryota"/>
</dbReference>
<dbReference type="Gene3D" id="1.10.540.10">
    <property type="entry name" value="Acyl-CoA dehydrogenase/oxidase, N-terminal domain"/>
    <property type="match status" value="1"/>
</dbReference>
<keyword evidence="2" id="KW-0285">Flavoprotein</keyword>
<evidence type="ECO:0000256" key="2">
    <source>
        <dbReference type="ARBA" id="ARBA00022630"/>
    </source>
</evidence>
<organism evidence="5 6">
    <name type="scientific">Daphnia pulex</name>
    <name type="common">Water flea</name>
    <dbReference type="NCBI Taxonomy" id="6669"/>
    <lineage>
        <taxon>Eukaryota</taxon>
        <taxon>Metazoa</taxon>
        <taxon>Ecdysozoa</taxon>
        <taxon>Arthropoda</taxon>
        <taxon>Crustacea</taxon>
        <taxon>Branchiopoda</taxon>
        <taxon>Diplostraca</taxon>
        <taxon>Cladocera</taxon>
        <taxon>Anomopoda</taxon>
        <taxon>Daphniidae</taxon>
        <taxon>Daphnia</taxon>
    </lineage>
</organism>
<dbReference type="OMA" id="SCCITEP"/>
<evidence type="ECO:0000256" key="1">
    <source>
        <dbReference type="ARBA" id="ARBA00001974"/>
    </source>
</evidence>
<dbReference type="PANTHER" id="PTHR43831:SF1">
    <property type="entry name" value="ISOBUTYRYL-COA DEHYDROGENASE, MITOCHONDRIAL"/>
    <property type="match status" value="1"/>
</dbReference>
<reference evidence="5 6" key="1">
    <citation type="journal article" date="2011" name="Science">
        <title>The ecoresponsive genome of Daphnia pulex.</title>
        <authorList>
            <person name="Colbourne J.K."/>
            <person name="Pfrender M.E."/>
            <person name="Gilbert D."/>
            <person name="Thomas W.K."/>
            <person name="Tucker A."/>
            <person name="Oakley T.H."/>
            <person name="Tokishita S."/>
            <person name="Aerts A."/>
            <person name="Arnold G.J."/>
            <person name="Basu M.K."/>
            <person name="Bauer D.J."/>
            <person name="Caceres C.E."/>
            <person name="Carmel L."/>
            <person name="Casola C."/>
            <person name="Choi J.H."/>
            <person name="Detter J.C."/>
            <person name="Dong Q."/>
            <person name="Dusheyko S."/>
            <person name="Eads B.D."/>
            <person name="Frohlich T."/>
            <person name="Geiler-Samerotte K.A."/>
            <person name="Gerlach D."/>
            <person name="Hatcher P."/>
            <person name="Jogdeo S."/>
            <person name="Krijgsveld J."/>
            <person name="Kriventseva E.V."/>
            <person name="Kultz D."/>
            <person name="Laforsch C."/>
            <person name="Lindquist E."/>
            <person name="Lopez J."/>
            <person name="Manak J.R."/>
            <person name="Muller J."/>
            <person name="Pangilinan J."/>
            <person name="Patwardhan R.P."/>
            <person name="Pitluck S."/>
            <person name="Pritham E.J."/>
            <person name="Rechtsteiner A."/>
            <person name="Rho M."/>
            <person name="Rogozin I.B."/>
            <person name="Sakarya O."/>
            <person name="Salamov A."/>
            <person name="Schaack S."/>
            <person name="Shapiro H."/>
            <person name="Shiga Y."/>
            <person name="Skalitzky C."/>
            <person name="Smith Z."/>
            <person name="Souvorov A."/>
            <person name="Sung W."/>
            <person name="Tang Z."/>
            <person name="Tsuchiya D."/>
            <person name="Tu H."/>
            <person name="Vos H."/>
            <person name="Wang M."/>
            <person name="Wolf Y.I."/>
            <person name="Yamagata H."/>
            <person name="Yamada T."/>
            <person name="Ye Y."/>
            <person name="Shaw J.R."/>
            <person name="Andrews J."/>
            <person name="Crease T.J."/>
            <person name="Tang H."/>
            <person name="Lucas S.M."/>
            <person name="Robertson H.M."/>
            <person name="Bork P."/>
            <person name="Koonin E.V."/>
            <person name="Zdobnov E.M."/>
            <person name="Grigoriev I.V."/>
            <person name="Lynch M."/>
            <person name="Boore J.L."/>
        </authorList>
    </citation>
    <scope>NUCLEOTIDE SEQUENCE [LARGE SCALE GENOMIC DNA]</scope>
</reference>
<dbReference type="Gene3D" id="2.40.110.10">
    <property type="entry name" value="Butyryl-CoA Dehydrogenase, subunit A, domain 2"/>
    <property type="match status" value="1"/>
</dbReference>
<feature type="domain" description="Acyl-CoA dehydrogenase/oxidase N-terminal" evidence="4">
    <location>
        <begin position="1"/>
        <end position="81"/>
    </location>
</feature>
<dbReference type="Pfam" id="PF02771">
    <property type="entry name" value="Acyl-CoA_dh_N"/>
    <property type="match status" value="1"/>
</dbReference>
<accession>E9HQW8</accession>
<dbReference type="EMBL" id="GL732727">
    <property type="protein sequence ID" value="EFX65850.1"/>
    <property type="molecule type" value="Genomic_DNA"/>
</dbReference>
<dbReference type="InParanoid" id="E9HQW8"/>
<dbReference type="InterPro" id="IPR006089">
    <property type="entry name" value="Acyl-CoA_DH_CS"/>
</dbReference>
<dbReference type="SUPFAM" id="SSF56645">
    <property type="entry name" value="Acyl-CoA dehydrogenase NM domain-like"/>
    <property type="match status" value="1"/>
</dbReference>
<proteinExistence type="predicted"/>
<dbReference type="InterPro" id="IPR037069">
    <property type="entry name" value="AcylCoA_DH/ox_N_sf"/>
</dbReference>
<keyword evidence="6" id="KW-1185">Reference proteome</keyword>
<dbReference type="PROSITE" id="PS00072">
    <property type="entry name" value="ACYL_COA_DH_1"/>
    <property type="match status" value="1"/>
</dbReference>
<dbReference type="GO" id="GO:0050660">
    <property type="term" value="F:flavin adenine dinucleotide binding"/>
    <property type="evidence" value="ECO:0007669"/>
    <property type="project" value="InterPro"/>
</dbReference>
<name>E9HQW8_DAPPU</name>
<dbReference type="InterPro" id="IPR013786">
    <property type="entry name" value="AcylCoA_DH/ox_N"/>
</dbReference>
<gene>
    <name evidence="5" type="ORF">DAPPUDRAFT_332766</name>
</gene>
<dbReference type="InterPro" id="IPR009100">
    <property type="entry name" value="AcylCoA_DH/oxidase_NM_dom_sf"/>
</dbReference>
<evidence type="ECO:0000313" key="6">
    <source>
        <dbReference type="Proteomes" id="UP000000305"/>
    </source>
</evidence>
<sequence length="121" mass="12950">FPVDNVRKAASLGCCAIYAREDCVGTGLSRLDAFITFEALSRGCVSTTAHISIHNMCAWMMYTFGREDLRKTWIPQLASIEKLASCCITEPGAGSDAGSLNTAAKKSGNDLLLNSAKVTKN</sequence>
<comment type="cofactor">
    <cofactor evidence="1">
        <name>FAD</name>
        <dbReference type="ChEBI" id="CHEBI:57692"/>
    </cofactor>
</comment>